<dbReference type="InterPro" id="IPR011604">
    <property type="entry name" value="PDDEXK-like_dom_sf"/>
</dbReference>
<evidence type="ECO:0000313" key="3">
    <source>
        <dbReference type="Proteomes" id="UP000777661"/>
    </source>
</evidence>
<dbReference type="Gene3D" id="3.90.320.10">
    <property type="match status" value="1"/>
</dbReference>
<sequence length="1041" mass="112665">MLAEDRSRVFSIPPGVGFLETLVEALFEGRLVPGFRHTGDPLALADVTIYLPTRRAARALRDVLLRKLDGQSAILPVIRPLGEFDEEAALFDTEGATALDLAPPIEALDRILLLAPLVQAWKARLPGHVAALFEEGVVVPASASDSIWLARDLAGLMDEIETEEADWTKLASLAPDALAHWWQVTLEFLQIVTAHWPKLLEELDRSNPAAHRNAMLAAEAARLKAHAHKGPVIAAGSTGSIPATARLLAAIAGLENGAVVLPGLDTRLDARAWEAVGDADEPSAFGHPQAGLKKLLSAIGITREEVVELGEPAPPLALRRALVSETLRPAETTDAWLENQALAADATEGDALSGVTLVEPANEREEALSIAVALRLALTDENATAALVTPDRGLARRVAVELRRFGIEADDSGGTPLADTPPATLARLLLETVFRPGEPIAMVALLKHPLLQLGLKRANVRRAAETIELVALRGGTGRPDIATLDALFETRWEAIERDTRKPFWFPRVNAAALAEARVVLGALVEALRPLAALRGQSGIGVPEMARKTVEVLEALGRSEDGSLTNYYDGERGQAMAAFLRGLVGSQTTLPFDAAEWPAVFAALIATEVVKPTMGADRRVAIWGTLEARLLHVDTMVLGGMNEGTWPAIPSSDRFMSRLMKAELSLEPPERRIGQAAHDFMMAMGTKNVVLTRAARAGDAPAVASRWLQRLTAFAGKDVAETMRARGRELIAWARLLDDRPDEDFAPRPEPAPPVEARPTRFSITEIETLRRDPYAVYAKRILALVALDPLIRDPGAAERGNLFHDVLERFIKEVEDPTAPDALDRLIAIGRELFSEAGLPQDVATVWWPRFERTAASVVEWERGRAEGIARRHAEIRASAIEVAKLGLTLSGRADRIDIRADGSAEILDYKTGASPSRRQAHTLLSPQLALEAALLQRGAFADIGPAEPGDLAYVRLKANGEVVPESILRMKDSDKTAPGMAEEAWERLGQLLAHYHKPETGYRSRVLPFREGDVDGDYDHLARVLEWSAGGDAGESGGDE</sequence>
<dbReference type="SUPFAM" id="SSF52540">
    <property type="entry name" value="P-loop containing nucleoside triphosphate hydrolases"/>
    <property type="match status" value="1"/>
</dbReference>
<dbReference type="Proteomes" id="UP000777661">
    <property type="component" value="Unassembled WGS sequence"/>
</dbReference>
<name>A0ABS7R6G1_9HYPH</name>
<dbReference type="Pfam" id="PF12705">
    <property type="entry name" value="PDDEXK_1"/>
    <property type="match status" value="1"/>
</dbReference>
<evidence type="ECO:0000259" key="1">
    <source>
        <dbReference type="Pfam" id="PF12705"/>
    </source>
</evidence>
<accession>A0ABS7R6G1</accession>
<organism evidence="2 3">
    <name type="scientific">Nitratireductor rhodophyticola</name>
    <dbReference type="NCBI Taxonomy" id="2854036"/>
    <lineage>
        <taxon>Bacteria</taxon>
        <taxon>Pseudomonadati</taxon>
        <taxon>Pseudomonadota</taxon>
        <taxon>Alphaproteobacteria</taxon>
        <taxon>Hyphomicrobiales</taxon>
        <taxon>Phyllobacteriaceae</taxon>
        <taxon>Nitratireductor</taxon>
    </lineage>
</organism>
<protein>
    <submittedName>
        <fullName evidence="2">Double-strand break repair protein AddB</fullName>
    </submittedName>
</protein>
<feature type="domain" description="PD-(D/E)XK endonuclease-like" evidence="1">
    <location>
        <begin position="760"/>
        <end position="994"/>
    </location>
</feature>
<keyword evidence="3" id="KW-1185">Reference proteome</keyword>
<dbReference type="InterPro" id="IPR038726">
    <property type="entry name" value="PDDEXK_AddAB-type"/>
</dbReference>
<dbReference type="NCBIfam" id="TIGR02786">
    <property type="entry name" value="addB_alphas"/>
    <property type="match status" value="1"/>
</dbReference>
<dbReference type="RefSeq" id="WP_223005672.1">
    <property type="nucleotide sequence ID" value="NZ_JAHSQO010000002.1"/>
</dbReference>
<proteinExistence type="predicted"/>
<evidence type="ECO:0000313" key="2">
    <source>
        <dbReference type="EMBL" id="MBY8916513.1"/>
    </source>
</evidence>
<reference evidence="2 3" key="1">
    <citation type="submission" date="2021-06" db="EMBL/GenBank/DDBJ databases">
        <title>Nitratireductor porphyridii sp. nov., isolated from a small marine red alga, Porphyridium purpureum in South Korea.</title>
        <authorList>
            <person name="Kim K.H."/>
            <person name="Kristyanto S."/>
            <person name="Jeon C.O."/>
        </authorList>
    </citation>
    <scope>NUCLEOTIDE SEQUENCE [LARGE SCALE GENOMIC DNA]</scope>
    <source>
        <strain evidence="2 3">R6</strain>
    </source>
</reference>
<dbReference type="InterPro" id="IPR027417">
    <property type="entry name" value="P-loop_NTPase"/>
</dbReference>
<dbReference type="EMBL" id="JAHSQO010000002">
    <property type="protein sequence ID" value="MBY8916513.1"/>
    <property type="molecule type" value="Genomic_DNA"/>
</dbReference>
<dbReference type="InterPro" id="IPR014153">
    <property type="entry name" value="Ds_break_AddB"/>
</dbReference>
<gene>
    <name evidence="2" type="primary">addB</name>
    <name evidence="2" type="ORF">KVG22_07935</name>
</gene>
<comment type="caution">
    <text evidence="2">The sequence shown here is derived from an EMBL/GenBank/DDBJ whole genome shotgun (WGS) entry which is preliminary data.</text>
</comment>